<dbReference type="GO" id="GO:0003677">
    <property type="term" value="F:DNA binding"/>
    <property type="evidence" value="ECO:0007669"/>
    <property type="project" value="UniProtKB-UniRule"/>
</dbReference>
<dbReference type="Proteomes" id="UP001199631">
    <property type="component" value="Unassembled WGS sequence"/>
</dbReference>
<name>A0AAW5BC19_9BACI</name>
<sequence>MTQHDRRIDKTQKALKSALIKLMEEKDLPHITVTEIVKKADVNRGTFYKHYEVKEELLEATIQDVIKSLIQAYRHPYLNKERFTIKDLSASKIKLFEHVAANADFYRVIMLHPSVLPGFQNRLCEVLKKLSIQDLKFIPNTGTIDVDLQASYQSHALFGMIFEWVKGGFKYTPEHMAQQLLEILSNQPFSSGYHTMPNK</sequence>
<dbReference type="Pfam" id="PF00440">
    <property type="entry name" value="TetR_N"/>
    <property type="match status" value="1"/>
</dbReference>
<protein>
    <submittedName>
        <fullName evidence="5">TetR/AcrR family transcriptional regulator</fullName>
    </submittedName>
</protein>
<dbReference type="SUPFAM" id="SSF46689">
    <property type="entry name" value="Homeodomain-like"/>
    <property type="match status" value="1"/>
</dbReference>
<dbReference type="PANTHER" id="PTHR43479:SF7">
    <property type="entry name" value="TETR-FAMILY TRANSCRIPTIONAL REGULATOR"/>
    <property type="match status" value="1"/>
</dbReference>
<comment type="caution">
    <text evidence="5">The sequence shown here is derived from an EMBL/GenBank/DDBJ whole genome shotgun (WGS) entry which is preliminary data.</text>
</comment>
<evidence type="ECO:0000313" key="6">
    <source>
        <dbReference type="Proteomes" id="UP001199631"/>
    </source>
</evidence>
<dbReference type="EMBL" id="JAIFZM010000018">
    <property type="protein sequence ID" value="MCG3420780.1"/>
    <property type="molecule type" value="Genomic_DNA"/>
</dbReference>
<proteinExistence type="predicted"/>
<evidence type="ECO:0000313" key="5">
    <source>
        <dbReference type="EMBL" id="MCG3420780.1"/>
    </source>
</evidence>
<dbReference type="InterPro" id="IPR039532">
    <property type="entry name" value="TetR_C_Firmicutes"/>
</dbReference>
<accession>A0AAW5BC19</accession>
<dbReference type="AlphaFoldDB" id="A0AAW5BC19"/>
<keyword evidence="6" id="KW-1185">Reference proteome</keyword>
<keyword evidence="1" id="KW-0678">Repressor</keyword>
<dbReference type="PROSITE" id="PS50977">
    <property type="entry name" value="HTH_TETR_2"/>
    <property type="match status" value="1"/>
</dbReference>
<reference evidence="5 6" key="1">
    <citation type="journal article" date="2022" name="Evol. Bioinform. Online">
        <title>Draft Genome Sequence of Oceanobacillus jordanicus Strain GSFE11, a Halotolerant Plant Growth-Promoting Bacterial Endophyte Isolated From the Jordan Valley.</title>
        <authorList>
            <person name="Alhindi T."/>
            <person name="Albdaiwi R."/>
        </authorList>
    </citation>
    <scope>NUCLEOTIDE SEQUENCE [LARGE SCALE GENOMIC DNA]</scope>
    <source>
        <strain evidence="5 6">GSFE11</strain>
    </source>
</reference>
<evidence type="ECO:0000259" key="4">
    <source>
        <dbReference type="PROSITE" id="PS50977"/>
    </source>
</evidence>
<dbReference type="InterPro" id="IPR050624">
    <property type="entry name" value="HTH-type_Tx_Regulator"/>
</dbReference>
<feature type="domain" description="HTH tetR-type" evidence="4">
    <location>
        <begin position="9"/>
        <end position="69"/>
    </location>
</feature>
<gene>
    <name evidence="5" type="ORF">K3T81_16670</name>
</gene>
<keyword evidence="2 3" id="KW-0238">DNA-binding</keyword>
<dbReference type="Pfam" id="PF14278">
    <property type="entry name" value="TetR_C_8"/>
    <property type="match status" value="1"/>
</dbReference>
<dbReference type="RefSeq" id="WP_238021109.1">
    <property type="nucleotide sequence ID" value="NZ_JAIFZM010000018.1"/>
</dbReference>
<evidence type="ECO:0000256" key="1">
    <source>
        <dbReference type="ARBA" id="ARBA00022491"/>
    </source>
</evidence>
<dbReference type="InterPro" id="IPR001647">
    <property type="entry name" value="HTH_TetR"/>
</dbReference>
<feature type="DNA-binding region" description="H-T-H motif" evidence="3">
    <location>
        <begin position="32"/>
        <end position="51"/>
    </location>
</feature>
<evidence type="ECO:0000256" key="2">
    <source>
        <dbReference type="ARBA" id="ARBA00023125"/>
    </source>
</evidence>
<dbReference type="PANTHER" id="PTHR43479">
    <property type="entry name" value="ACREF/ENVCD OPERON REPRESSOR-RELATED"/>
    <property type="match status" value="1"/>
</dbReference>
<dbReference type="Gene3D" id="1.10.357.10">
    <property type="entry name" value="Tetracycline Repressor, domain 2"/>
    <property type="match status" value="1"/>
</dbReference>
<evidence type="ECO:0000256" key="3">
    <source>
        <dbReference type="PROSITE-ProRule" id="PRU00335"/>
    </source>
</evidence>
<organism evidence="5 6">
    <name type="scientific">Oceanobacillus jordanicus</name>
    <dbReference type="NCBI Taxonomy" id="2867266"/>
    <lineage>
        <taxon>Bacteria</taxon>
        <taxon>Bacillati</taxon>
        <taxon>Bacillota</taxon>
        <taxon>Bacilli</taxon>
        <taxon>Bacillales</taxon>
        <taxon>Bacillaceae</taxon>
        <taxon>Oceanobacillus</taxon>
    </lineage>
</organism>
<dbReference type="InterPro" id="IPR009057">
    <property type="entry name" value="Homeodomain-like_sf"/>
</dbReference>